<reference evidence="1" key="1">
    <citation type="submission" date="2018-06" db="EMBL/GenBank/DDBJ databases">
        <authorList>
            <person name="O'Rourke A."/>
        </authorList>
    </citation>
    <scope>NUCLEOTIDE SEQUENCE</scope>
    <source>
        <strain evidence="1">132550021-3</strain>
    </source>
</reference>
<name>A0AAW4Q724_RALPI</name>
<dbReference type="AlphaFoldDB" id="A0AAW4Q724"/>
<dbReference type="Proteomes" id="UP001199322">
    <property type="component" value="Unassembled WGS sequence"/>
</dbReference>
<evidence type="ECO:0000313" key="2">
    <source>
        <dbReference type="Proteomes" id="UP001199322"/>
    </source>
</evidence>
<protein>
    <submittedName>
        <fullName evidence="1">Uncharacterized protein</fullName>
    </submittedName>
</protein>
<comment type="caution">
    <text evidence="1">The sequence shown here is derived from an EMBL/GenBank/DDBJ whole genome shotgun (WGS) entry which is preliminary data.</text>
</comment>
<organism evidence="1 2">
    <name type="scientific">Ralstonia pickettii</name>
    <name type="common">Burkholderia pickettii</name>
    <dbReference type="NCBI Taxonomy" id="329"/>
    <lineage>
        <taxon>Bacteria</taxon>
        <taxon>Pseudomonadati</taxon>
        <taxon>Pseudomonadota</taxon>
        <taxon>Betaproteobacteria</taxon>
        <taxon>Burkholderiales</taxon>
        <taxon>Burkholderiaceae</taxon>
        <taxon>Ralstonia</taxon>
    </lineage>
</organism>
<proteinExistence type="predicted"/>
<sequence>MKTSTTSIGAAVAIGVLAITAHAQKIPPADVYTPPAGFISGSRFEALPAPARLHYLAGLMDGFLFAPMLAARGDLDNTRTQKLSQCNEAIGLTDVQLLKIVDEYMAKHPQEWGAPMHDLAYSAIGQTCSKVGRSIY</sequence>
<gene>
    <name evidence="1" type="ORF">DEE74_15710</name>
</gene>
<dbReference type="RefSeq" id="WP_182553244.1">
    <property type="nucleotide sequence ID" value="NZ_QGAQ01000014.1"/>
</dbReference>
<accession>A0AAW4Q724</accession>
<evidence type="ECO:0000313" key="1">
    <source>
        <dbReference type="EMBL" id="MBX3891311.1"/>
    </source>
</evidence>
<dbReference type="EMBL" id="QGBI01000014">
    <property type="protein sequence ID" value="MBX3891311.1"/>
    <property type="molecule type" value="Genomic_DNA"/>
</dbReference>